<dbReference type="InterPro" id="IPR010432">
    <property type="entry name" value="RDD"/>
</dbReference>
<feature type="transmembrane region" description="Helical" evidence="7">
    <location>
        <begin position="82"/>
        <end position="100"/>
    </location>
</feature>
<evidence type="ECO:0000256" key="1">
    <source>
        <dbReference type="ARBA" id="ARBA00004651"/>
    </source>
</evidence>
<dbReference type="InterPro" id="IPR016795">
    <property type="entry name" value="UCP021697"/>
</dbReference>
<feature type="transmembrane region" description="Helical" evidence="7">
    <location>
        <begin position="46"/>
        <end position="70"/>
    </location>
</feature>
<name>A0A4R6UY99_9ACTN</name>
<dbReference type="PANTHER" id="PTHR36115:SF6">
    <property type="entry name" value="PROLINE-RICH ANTIGEN HOMOLOG"/>
    <property type="match status" value="1"/>
</dbReference>
<dbReference type="RefSeq" id="WP_133741368.1">
    <property type="nucleotide sequence ID" value="NZ_SNYN01000006.1"/>
</dbReference>
<keyword evidence="2" id="KW-1003">Cell membrane</keyword>
<evidence type="ECO:0000256" key="2">
    <source>
        <dbReference type="ARBA" id="ARBA00022475"/>
    </source>
</evidence>
<gene>
    <name evidence="9" type="ORF">EV190_106110</name>
</gene>
<dbReference type="Proteomes" id="UP000295281">
    <property type="component" value="Unassembled WGS sequence"/>
</dbReference>
<dbReference type="GO" id="GO:0005886">
    <property type="term" value="C:plasma membrane"/>
    <property type="evidence" value="ECO:0007669"/>
    <property type="project" value="UniProtKB-SubCell"/>
</dbReference>
<dbReference type="InterPro" id="IPR051791">
    <property type="entry name" value="Pra-immunoreactive"/>
</dbReference>
<evidence type="ECO:0000313" key="9">
    <source>
        <dbReference type="EMBL" id="TDQ52472.1"/>
    </source>
</evidence>
<dbReference type="OrthoDB" id="5187110at2"/>
<accession>A0A4R6UY99</accession>
<dbReference type="PANTHER" id="PTHR36115">
    <property type="entry name" value="PROLINE-RICH ANTIGEN HOMOLOG-RELATED"/>
    <property type="match status" value="1"/>
</dbReference>
<evidence type="ECO:0000256" key="7">
    <source>
        <dbReference type="SAM" id="Phobius"/>
    </source>
</evidence>
<evidence type="ECO:0000256" key="5">
    <source>
        <dbReference type="ARBA" id="ARBA00023136"/>
    </source>
</evidence>
<evidence type="ECO:0000259" key="8">
    <source>
        <dbReference type="Pfam" id="PF06271"/>
    </source>
</evidence>
<dbReference type="PIRSF" id="PIRSF021697">
    <property type="entry name" value="UCP021697"/>
    <property type="match status" value="1"/>
</dbReference>
<sequence length="162" mass="17312">MGESRGHDGRIGAADGDGGSEFHHRGSRLGLPVSGPGSVPGFGRRLAALVVDWFVAAFLATLLFGAPSVWNPRPEEATGGAWWLPIVVFALLTIVLLSLFGTTFGKRLVGVRIAATGERPLPWPVAMMVRTALLCLVIPAVVYDRDQRGLHDRAAGTVSRRF</sequence>
<keyword evidence="10" id="KW-1185">Reference proteome</keyword>
<feature type="compositionally biased region" description="Basic and acidic residues" evidence="6">
    <location>
        <begin position="1"/>
        <end position="10"/>
    </location>
</feature>
<feature type="transmembrane region" description="Helical" evidence="7">
    <location>
        <begin position="121"/>
        <end position="143"/>
    </location>
</feature>
<reference evidence="9 10" key="1">
    <citation type="submission" date="2019-03" db="EMBL/GenBank/DDBJ databases">
        <title>Genomic Encyclopedia of Type Strains, Phase IV (KMG-IV): sequencing the most valuable type-strain genomes for metagenomic binning, comparative biology and taxonomic classification.</title>
        <authorList>
            <person name="Goeker M."/>
        </authorList>
    </citation>
    <scope>NUCLEOTIDE SEQUENCE [LARGE SCALE GENOMIC DNA]</scope>
    <source>
        <strain evidence="9 10">DSM 46770</strain>
    </source>
</reference>
<keyword evidence="5 7" id="KW-0472">Membrane</keyword>
<keyword evidence="3 7" id="KW-0812">Transmembrane</keyword>
<evidence type="ECO:0000313" key="10">
    <source>
        <dbReference type="Proteomes" id="UP000295281"/>
    </source>
</evidence>
<feature type="domain" description="RDD" evidence="8">
    <location>
        <begin position="39"/>
        <end position="156"/>
    </location>
</feature>
<comment type="caution">
    <text evidence="9">The sequence shown here is derived from an EMBL/GenBank/DDBJ whole genome shotgun (WGS) entry which is preliminary data.</text>
</comment>
<protein>
    <submittedName>
        <fullName evidence="9">RDD family protein</fullName>
    </submittedName>
</protein>
<organism evidence="9 10">
    <name type="scientific">Actinorugispora endophytica</name>
    <dbReference type="NCBI Taxonomy" id="1605990"/>
    <lineage>
        <taxon>Bacteria</taxon>
        <taxon>Bacillati</taxon>
        <taxon>Actinomycetota</taxon>
        <taxon>Actinomycetes</taxon>
        <taxon>Streptosporangiales</taxon>
        <taxon>Nocardiopsidaceae</taxon>
        <taxon>Actinorugispora</taxon>
    </lineage>
</organism>
<dbReference type="AlphaFoldDB" id="A0A4R6UY99"/>
<comment type="subcellular location">
    <subcellularLocation>
        <location evidence="1">Cell membrane</location>
        <topology evidence="1">Multi-pass membrane protein</topology>
    </subcellularLocation>
</comment>
<evidence type="ECO:0000256" key="6">
    <source>
        <dbReference type="SAM" id="MobiDB-lite"/>
    </source>
</evidence>
<keyword evidence="4 7" id="KW-1133">Transmembrane helix</keyword>
<evidence type="ECO:0000256" key="3">
    <source>
        <dbReference type="ARBA" id="ARBA00022692"/>
    </source>
</evidence>
<proteinExistence type="predicted"/>
<dbReference type="EMBL" id="SNYN01000006">
    <property type="protein sequence ID" value="TDQ52472.1"/>
    <property type="molecule type" value="Genomic_DNA"/>
</dbReference>
<evidence type="ECO:0000256" key="4">
    <source>
        <dbReference type="ARBA" id="ARBA00022989"/>
    </source>
</evidence>
<dbReference type="Pfam" id="PF06271">
    <property type="entry name" value="RDD"/>
    <property type="match status" value="1"/>
</dbReference>
<feature type="region of interest" description="Disordered" evidence="6">
    <location>
        <begin position="1"/>
        <end position="20"/>
    </location>
</feature>